<proteinExistence type="predicted"/>
<dbReference type="EMBL" id="BARS01003742">
    <property type="protein sequence ID" value="GAF85629.1"/>
    <property type="molecule type" value="Genomic_DNA"/>
</dbReference>
<reference evidence="2" key="1">
    <citation type="journal article" date="2014" name="Front. Microbiol.">
        <title>High frequency of phylogenetically diverse reductive dehalogenase-homologous genes in deep subseafloor sedimentary metagenomes.</title>
        <authorList>
            <person name="Kawai M."/>
            <person name="Futagami T."/>
            <person name="Toyoda A."/>
            <person name="Takaki Y."/>
            <person name="Nishi S."/>
            <person name="Hori S."/>
            <person name="Arai W."/>
            <person name="Tsubouchi T."/>
            <person name="Morono Y."/>
            <person name="Uchiyama I."/>
            <person name="Ito T."/>
            <person name="Fujiyama A."/>
            <person name="Inagaki F."/>
            <person name="Takami H."/>
        </authorList>
    </citation>
    <scope>NUCLEOTIDE SEQUENCE</scope>
    <source>
        <strain evidence="2">Expedition CK06-06</strain>
    </source>
</reference>
<feature type="domain" description="Glycosyl transferase family 1" evidence="1">
    <location>
        <begin position="28"/>
        <end position="164"/>
    </location>
</feature>
<dbReference type="CDD" id="cd03801">
    <property type="entry name" value="GT4_PimA-like"/>
    <property type="match status" value="1"/>
</dbReference>
<accession>X0SXC0</accession>
<dbReference type="Gene3D" id="3.40.50.2000">
    <property type="entry name" value="Glycogen Phosphorylase B"/>
    <property type="match status" value="1"/>
</dbReference>
<protein>
    <recommendedName>
        <fullName evidence="1">Glycosyl transferase family 1 domain-containing protein</fullName>
    </recommendedName>
</protein>
<dbReference type="PANTHER" id="PTHR45947:SF3">
    <property type="entry name" value="SULFOQUINOVOSYL TRANSFERASE SQD2"/>
    <property type="match status" value="1"/>
</dbReference>
<dbReference type="GO" id="GO:0016757">
    <property type="term" value="F:glycosyltransferase activity"/>
    <property type="evidence" value="ECO:0007669"/>
    <property type="project" value="InterPro"/>
</dbReference>
<evidence type="ECO:0000313" key="2">
    <source>
        <dbReference type="EMBL" id="GAF85629.1"/>
    </source>
</evidence>
<dbReference type="Pfam" id="PF00534">
    <property type="entry name" value="Glycos_transf_1"/>
    <property type="match status" value="1"/>
</dbReference>
<dbReference type="SUPFAM" id="SSF53756">
    <property type="entry name" value="UDP-Glycosyltransferase/glycogen phosphorylase"/>
    <property type="match status" value="1"/>
</dbReference>
<gene>
    <name evidence="2" type="ORF">S01H1_07251</name>
</gene>
<dbReference type="AlphaFoldDB" id="X0SXC0"/>
<dbReference type="InterPro" id="IPR001296">
    <property type="entry name" value="Glyco_trans_1"/>
</dbReference>
<name>X0SXC0_9ZZZZ</name>
<dbReference type="PANTHER" id="PTHR45947">
    <property type="entry name" value="SULFOQUINOVOSYL TRANSFERASE SQD2"/>
    <property type="match status" value="1"/>
</dbReference>
<comment type="caution">
    <text evidence="2">The sequence shown here is derived from an EMBL/GenBank/DDBJ whole genome shotgun (WGS) entry which is preliminary data.</text>
</comment>
<feature type="non-terminal residue" evidence="2">
    <location>
        <position position="1"/>
    </location>
</feature>
<organism evidence="2">
    <name type="scientific">marine sediment metagenome</name>
    <dbReference type="NCBI Taxonomy" id="412755"/>
    <lineage>
        <taxon>unclassified sequences</taxon>
        <taxon>metagenomes</taxon>
        <taxon>ecological metagenomes</taxon>
    </lineage>
</organism>
<dbReference type="InterPro" id="IPR050194">
    <property type="entry name" value="Glycosyltransferase_grp1"/>
</dbReference>
<sequence>KSIYKGRTFYIPRGVNAEMFHPTRKEFVEKTHPAFTIAFCGKKNPEKGLEKYIKPACKIAGVKLITNERNFIDALPEKEMRNFYNKADAYIVASTMDGTPNTALEAASCGKPIIANEIGNMPEFVKNGKNGFLIPLDIDKYVKRIRWMKNNQRKAWEMGQEARRTIMNGWQWKQVIKNERNAFRNIIDEM</sequence>
<evidence type="ECO:0000259" key="1">
    <source>
        <dbReference type="Pfam" id="PF00534"/>
    </source>
</evidence>